<evidence type="ECO:0000313" key="3">
    <source>
        <dbReference type="Proteomes" id="UP000240493"/>
    </source>
</evidence>
<sequence length="176" mass="19830">MISISGSRASRKSRRNGGRGARNFSRLDKQVKPAQLQFVACWAVVNRGAVLNQATMSPWRGMRRNVSLLLVFASRRTWDWKRQSSVLRVHVHAHRESILLIKEAVRPTVKLHPQAADWTIDVLALPQKKLGSWAASTTKYLRVCTKVSSTCLVGNTGQVRIWEQRVATSTTAKDQK</sequence>
<keyword evidence="3" id="KW-1185">Reference proteome</keyword>
<feature type="region of interest" description="Disordered" evidence="1">
    <location>
        <begin position="1"/>
        <end position="26"/>
    </location>
</feature>
<dbReference type="AlphaFoldDB" id="A0A2T3YVP2"/>
<accession>A0A2T3YVP2</accession>
<reference evidence="2 3" key="1">
    <citation type="submission" date="2016-07" db="EMBL/GenBank/DDBJ databases">
        <title>Multiple horizontal gene transfer events from other fungi enriched the ability of initially mycotrophic Trichoderma (Ascomycota) to feed on dead plant biomass.</title>
        <authorList>
            <consortium name="DOE Joint Genome Institute"/>
            <person name="Aerts A."/>
            <person name="Atanasova L."/>
            <person name="Chenthamara K."/>
            <person name="Zhang J."/>
            <person name="Grujic M."/>
            <person name="Henrissat B."/>
            <person name="Kuo A."/>
            <person name="Salamov A."/>
            <person name="Lipzen A."/>
            <person name="Labutti K."/>
            <person name="Barry K."/>
            <person name="Miao Y."/>
            <person name="Rahimi M.J."/>
            <person name="Shen Q."/>
            <person name="Grigoriev I.V."/>
            <person name="Kubicek C.P."/>
            <person name="Druzhinina I.S."/>
        </authorList>
    </citation>
    <scope>NUCLEOTIDE SEQUENCE [LARGE SCALE GENOMIC DNA]</scope>
    <source>
        <strain evidence="2 3">CBS 433.97</strain>
    </source>
</reference>
<name>A0A2T3YVP2_TRIA4</name>
<dbReference type="EMBL" id="KZ679270">
    <property type="protein sequence ID" value="PTB36622.1"/>
    <property type="molecule type" value="Genomic_DNA"/>
</dbReference>
<dbReference type="Proteomes" id="UP000240493">
    <property type="component" value="Unassembled WGS sequence"/>
</dbReference>
<protein>
    <submittedName>
        <fullName evidence="2">Uncharacterized protein</fullName>
    </submittedName>
</protein>
<evidence type="ECO:0000256" key="1">
    <source>
        <dbReference type="SAM" id="MobiDB-lite"/>
    </source>
</evidence>
<gene>
    <name evidence="2" type="ORF">M441DRAFT_282701</name>
</gene>
<organism evidence="2 3">
    <name type="scientific">Trichoderma asperellum (strain ATCC 204424 / CBS 433.97 / NBRC 101777)</name>
    <dbReference type="NCBI Taxonomy" id="1042311"/>
    <lineage>
        <taxon>Eukaryota</taxon>
        <taxon>Fungi</taxon>
        <taxon>Dikarya</taxon>
        <taxon>Ascomycota</taxon>
        <taxon>Pezizomycotina</taxon>
        <taxon>Sordariomycetes</taxon>
        <taxon>Hypocreomycetidae</taxon>
        <taxon>Hypocreales</taxon>
        <taxon>Hypocreaceae</taxon>
        <taxon>Trichoderma</taxon>
    </lineage>
</organism>
<proteinExistence type="predicted"/>
<evidence type="ECO:0000313" key="2">
    <source>
        <dbReference type="EMBL" id="PTB36622.1"/>
    </source>
</evidence>